<dbReference type="PANTHER" id="PTHR11021:SF1">
    <property type="entry name" value="U6 SNRNA-ASSOCIATED SM-LIKE PROTEIN LSM6"/>
    <property type="match status" value="1"/>
</dbReference>
<dbReference type="GO" id="GO:0005732">
    <property type="term" value="C:sno(s)RNA-containing ribonucleoprotein complex"/>
    <property type="evidence" value="ECO:0007669"/>
    <property type="project" value="TreeGrafter"/>
</dbReference>
<evidence type="ECO:0000256" key="1">
    <source>
        <dbReference type="ARBA" id="ARBA00004123"/>
    </source>
</evidence>
<evidence type="ECO:0000256" key="7">
    <source>
        <dbReference type="ARBA" id="ARBA00022694"/>
    </source>
</evidence>
<dbReference type="Proteomes" id="UP001165065">
    <property type="component" value="Unassembled WGS sequence"/>
</dbReference>
<keyword evidence="11 13" id="KW-0539">Nucleus</keyword>
<evidence type="ECO:0000256" key="11">
    <source>
        <dbReference type="ARBA" id="ARBA00023242"/>
    </source>
</evidence>
<evidence type="ECO:0000256" key="9">
    <source>
        <dbReference type="ARBA" id="ARBA00022884"/>
    </source>
</evidence>
<dbReference type="GO" id="GO:0046540">
    <property type="term" value="C:U4/U6 x U5 tri-snRNP complex"/>
    <property type="evidence" value="ECO:0007669"/>
    <property type="project" value="TreeGrafter"/>
</dbReference>
<feature type="domain" description="Sm" evidence="15">
    <location>
        <begin position="22"/>
        <end position="95"/>
    </location>
</feature>
<dbReference type="GO" id="GO:0005688">
    <property type="term" value="C:U6 snRNP"/>
    <property type="evidence" value="ECO:0007669"/>
    <property type="project" value="TreeGrafter"/>
</dbReference>
<comment type="similarity">
    <text evidence="3 13">Belongs to the snRNP Sm proteins family. SmF/LSm6 subfamily.</text>
</comment>
<comment type="subcellular location">
    <subcellularLocation>
        <location evidence="2">Cytoplasm</location>
    </subcellularLocation>
    <subcellularLocation>
        <location evidence="1 13">Nucleus</location>
    </subcellularLocation>
</comment>
<comment type="caution">
    <text evidence="16">The sequence shown here is derived from an EMBL/GenBank/DDBJ whole genome shotgun (WGS) entry which is preliminary data.</text>
</comment>
<evidence type="ECO:0000256" key="14">
    <source>
        <dbReference type="SAM" id="MobiDB-lite"/>
    </source>
</evidence>
<dbReference type="GO" id="GO:0005730">
    <property type="term" value="C:nucleolus"/>
    <property type="evidence" value="ECO:0007669"/>
    <property type="project" value="TreeGrafter"/>
</dbReference>
<keyword evidence="4" id="KW-0963">Cytoplasm</keyword>
<gene>
    <name evidence="16" type="ORF">TrCOL_g2584</name>
</gene>
<evidence type="ECO:0000256" key="2">
    <source>
        <dbReference type="ARBA" id="ARBA00004496"/>
    </source>
</evidence>
<dbReference type="OrthoDB" id="268799at2759"/>
<proteinExistence type="inferred from homology"/>
<evidence type="ECO:0000313" key="17">
    <source>
        <dbReference type="Proteomes" id="UP001165065"/>
    </source>
</evidence>
<dbReference type="InterPro" id="IPR047575">
    <property type="entry name" value="Sm"/>
</dbReference>
<keyword evidence="12 13" id="KW-0687">Ribonucleoprotein</keyword>
<dbReference type="Gene3D" id="2.30.30.100">
    <property type="match status" value="1"/>
</dbReference>
<keyword evidence="8 13" id="KW-0747">Spliceosome</keyword>
<dbReference type="EMBL" id="BRYA01000027">
    <property type="protein sequence ID" value="GMI33145.1"/>
    <property type="molecule type" value="Genomic_DNA"/>
</dbReference>
<dbReference type="GO" id="GO:0030490">
    <property type="term" value="P:maturation of SSU-rRNA"/>
    <property type="evidence" value="ECO:0007669"/>
    <property type="project" value="TreeGrafter"/>
</dbReference>
<reference evidence="17" key="1">
    <citation type="journal article" date="2023" name="Commun. Biol.">
        <title>Genome analysis of Parmales, the sister group of diatoms, reveals the evolutionary specialization of diatoms from phago-mixotrophs to photoautotrophs.</title>
        <authorList>
            <person name="Ban H."/>
            <person name="Sato S."/>
            <person name="Yoshikawa S."/>
            <person name="Yamada K."/>
            <person name="Nakamura Y."/>
            <person name="Ichinomiya M."/>
            <person name="Sato N."/>
            <person name="Blanc-Mathieu R."/>
            <person name="Endo H."/>
            <person name="Kuwata A."/>
            <person name="Ogata H."/>
        </authorList>
    </citation>
    <scope>NUCLEOTIDE SEQUENCE [LARGE SCALE GENOMIC DNA]</scope>
</reference>
<dbReference type="CDD" id="cd01726">
    <property type="entry name" value="LSm6"/>
    <property type="match status" value="1"/>
</dbReference>
<evidence type="ECO:0000256" key="12">
    <source>
        <dbReference type="ARBA" id="ARBA00023274"/>
    </source>
</evidence>
<dbReference type="GO" id="GO:0000932">
    <property type="term" value="C:P-body"/>
    <property type="evidence" value="ECO:0007669"/>
    <property type="project" value="TreeGrafter"/>
</dbReference>
<dbReference type="GO" id="GO:0000398">
    <property type="term" value="P:mRNA splicing, via spliceosome"/>
    <property type="evidence" value="ECO:0007669"/>
    <property type="project" value="InterPro"/>
</dbReference>
<evidence type="ECO:0000256" key="5">
    <source>
        <dbReference type="ARBA" id="ARBA00022552"/>
    </source>
</evidence>
<organism evidence="16 17">
    <name type="scientific">Triparma columacea</name>
    <dbReference type="NCBI Taxonomy" id="722753"/>
    <lineage>
        <taxon>Eukaryota</taxon>
        <taxon>Sar</taxon>
        <taxon>Stramenopiles</taxon>
        <taxon>Ochrophyta</taxon>
        <taxon>Bolidophyceae</taxon>
        <taxon>Parmales</taxon>
        <taxon>Triparmaceae</taxon>
        <taxon>Triparma</taxon>
    </lineage>
</organism>
<dbReference type="InterPro" id="IPR016487">
    <property type="entry name" value="Lsm6/sSmF"/>
</dbReference>
<dbReference type="PROSITE" id="PS52002">
    <property type="entry name" value="SM"/>
    <property type="match status" value="1"/>
</dbReference>
<evidence type="ECO:0000256" key="13">
    <source>
        <dbReference type="PIRNR" id="PIRNR006609"/>
    </source>
</evidence>
<dbReference type="InterPro" id="IPR001163">
    <property type="entry name" value="Sm_dom_euk/arc"/>
</dbReference>
<evidence type="ECO:0000256" key="8">
    <source>
        <dbReference type="ARBA" id="ARBA00022728"/>
    </source>
</evidence>
<evidence type="ECO:0000256" key="10">
    <source>
        <dbReference type="ARBA" id="ARBA00023187"/>
    </source>
</evidence>
<dbReference type="PANTHER" id="PTHR11021">
    <property type="entry name" value="SMALL NUCLEAR RIBONUCLEOPROTEIN F SNRNP-F"/>
    <property type="match status" value="1"/>
</dbReference>
<keyword evidence="6 13" id="KW-0507">mRNA processing</keyword>
<accession>A0A9W7G2F6</accession>
<keyword evidence="17" id="KW-1185">Reference proteome</keyword>
<dbReference type="InterPro" id="IPR010920">
    <property type="entry name" value="LSM_dom_sf"/>
</dbReference>
<dbReference type="GO" id="GO:0008033">
    <property type="term" value="P:tRNA processing"/>
    <property type="evidence" value="ECO:0007669"/>
    <property type="project" value="UniProtKB-KW"/>
</dbReference>
<dbReference type="SUPFAM" id="SSF50182">
    <property type="entry name" value="Sm-like ribonucleoproteins"/>
    <property type="match status" value="1"/>
</dbReference>
<keyword evidence="7" id="KW-0819">tRNA processing</keyword>
<keyword evidence="10 13" id="KW-0508">mRNA splicing</keyword>
<evidence type="ECO:0000256" key="6">
    <source>
        <dbReference type="ARBA" id="ARBA00022664"/>
    </source>
</evidence>
<evidence type="ECO:0000313" key="16">
    <source>
        <dbReference type="EMBL" id="GMI33145.1"/>
    </source>
</evidence>
<keyword evidence="5" id="KW-0698">rRNA processing</keyword>
<dbReference type="SMART" id="SM00651">
    <property type="entry name" value="Sm"/>
    <property type="match status" value="1"/>
</dbReference>
<keyword evidence="9 13" id="KW-0694">RNA-binding</keyword>
<feature type="region of interest" description="Disordered" evidence="14">
    <location>
        <begin position="1"/>
        <end position="23"/>
    </location>
</feature>
<name>A0A9W7G2F6_9STRA</name>
<dbReference type="AlphaFoldDB" id="A0A9W7G2F6"/>
<dbReference type="GO" id="GO:0003723">
    <property type="term" value="F:RNA binding"/>
    <property type="evidence" value="ECO:0007669"/>
    <property type="project" value="UniProtKB-UniRule"/>
</dbReference>
<dbReference type="GO" id="GO:0005681">
    <property type="term" value="C:spliceosomal complex"/>
    <property type="evidence" value="ECO:0007669"/>
    <property type="project" value="UniProtKB-KW"/>
</dbReference>
<protein>
    <recommendedName>
        <fullName evidence="15">Sm domain-containing protein</fullName>
    </recommendedName>
</protein>
<sequence length="96" mass="10331">MSELTKEEPPAAPAAPPPTSVTPSTYLKSILGRPILVRLHTGVTYRGILACLDGYMNIAMEQTEEYGVGGELESRYGDVFLRGNNVAFISGDTKAK</sequence>
<feature type="compositionally biased region" description="Pro residues" evidence="14">
    <location>
        <begin position="10"/>
        <end position="20"/>
    </location>
</feature>
<dbReference type="Pfam" id="PF01423">
    <property type="entry name" value="LSM"/>
    <property type="match status" value="1"/>
</dbReference>
<evidence type="ECO:0000256" key="4">
    <source>
        <dbReference type="ARBA" id="ARBA00022490"/>
    </source>
</evidence>
<evidence type="ECO:0000259" key="15">
    <source>
        <dbReference type="PROSITE" id="PS52002"/>
    </source>
</evidence>
<evidence type="ECO:0000256" key="3">
    <source>
        <dbReference type="ARBA" id="ARBA00007927"/>
    </source>
</evidence>